<feature type="transmembrane region" description="Helical" evidence="1">
    <location>
        <begin position="45"/>
        <end position="63"/>
    </location>
</feature>
<keyword evidence="2" id="KW-0732">Signal</keyword>
<dbReference type="Proteomes" id="UP000664844">
    <property type="component" value="Unassembled WGS sequence"/>
</dbReference>
<dbReference type="EMBL" id="JAFLQW010000421">
    <property type="protein sequence ID" value="MBO0350523.1"/>
    <property type="molecule type" value="Genomic_DNA"/>
</dbReference>
<evidence type="ECO:0000256" key="2">
    <source>
        <dbReference type="SAM" id="SignalP"/>
    </source>
</evidence>
<evidence type="ECO:0000313" key="4">
    <source>
        <dbReference type="Proteomes" id="UP000664844"/>
    </source>
</evidence>
<keyword evidence="4" id="KW-1185">Reference proteome</keyword>
<name>A0ABS3FTS2_9CYAN</name>
<keyword evidence="1" id="KW-0812">Transmembrane</keyword>
<keyword evidence="1" id="KW-1133">Transmembrane helix</keyword>
<keyword evidence="1" id="KW-0472">Membrane</keyword>
<evidence type="ECO:0000256" key="1">
    <source>
        <dbReference type="SAM" id="Phobius"/>
    </source>
</evidence>
<organism evidence="3 4">
    <name type="scientific">Phormidium pseudopriestleyi FRX01</name>
    <dbReference type="NCBI Taxonomy" id="1759528"/>
    <lineage>
        <taxon>Bacteria</taxon>
        <taxon>Bacillati</taxon>
        <taxon>Cyanobacteriota</taxon>
        <taxon>Cyanophyceae</taxon>
        <taxon>Oscillatoriophycideae</taxon>
        <taxon>Oscillatoriales</taxon>
        <taxon>Oscillatoriaceae</taxon>
        <taxon>Phormidium</taxon>
    </lineage>
</organism>
<protein>
    <submittedName>
        <fullName evidence="3">Uncharacterized protein</fullName>
    </submittedName>
</protein>
<evidence type="ECO:0000313" key="3">
    <source>
        <dbReference type="EMBL" id="MBO0350523.1"/>
    </source>
</evidence>
<reference evidence="3 4" key="1">
    <citation type="submission" date="2021-03" db="EMBL/GenBank/DDBJ databases">
        <title>Metabolic Capacity of the Antarctic Cyanobacterium Phormidium pseudopriestleyi that Sustains Oxygenic Photosynthesis in the Presence of Hydrogen Sulfide.</title>
        <authorList>
            <person name="Lumian J.E."/>
            <person name="Jungblut A.D."/>
            <person name="Dillon M.L."/>
            <person name="Hawes I."/>
            <person name="Doran P.T."/>
            <person name="Mackey T.J."/>
            <person name="Dick G.J."/>
            <person name="Grettenberger C.L."/>
            <person name="Sumner D.Y."/>
        </authorList>
    </citation>
    <scope>NUCLEOTIDE SEQUENCE [LARGE SCALE GENOMIC DNA]</scope>
    <source>
        <strain evidence="3 4">FRX01</strain>
    </source>
</reference>
<feature type="chain" id="PRO_5046621133" evidence="2">
    <location>
        <begin position="24"/>
        <end position="142"/>
    </location>
</feature>
<feature type="signal peptide" evidence="2">
    <location>
        <begin position="1"/>
        <end position="23"/>
    </location>
</feature>
<accession>A0ABS3FTS2</accession>
<comment type="caution">
    <text evidence="3">The sequence shown here is derived from an EMBL/GenBank/DDBJ whole genome shotgun (WGS) entry which is preliminary data.</text>
</comment>
<sequence length="142" mass="15967">MKRLKKSASALFMLLGLSVLGVATEKLNNPDTPAQDREELKACILLLGFPFTLQGGAMAWGLYRDNKGSYHLRVKQEGDRIQSIFYQVIQAHDGKITVMRLALEAGLSVKKARKFLDEKAVEFDADFEVSDRGEIYYSFNFG</sequence>
<gene>
    <name evidence="3" type="ORF">J0895_15750</name>
</gene>
<dbReference type="RefSeq" id="WP_207088997.1">
    <property type="nucleotide sequence ID" value="NZ_JAFLQW010000421.1"/>
</dbReference>
<proteinExistence type="predicted"/>